<evidence type="ECO:0000256" key="1">
    <source>
        <dbReference type="SAM" id="MobiDB-lite"/>
    </source>
</evidence>
<feature type="region of interest" description="Disordered" evidence="1">
    <location>
        <begin position="82"/>
        <end position="105"/>
    </location>
</feature>
<dbReference type="STRING" id="436010.A0A166HIX6"/>
<name>A0A166HIX6_9AGAM</name>
<keyword evidence="3" id="KW-1185">Reference proteome</keyword>
<gene>
    <name evidence="2" type="ORF">FIBSPDRAFT_863257</name>
</gene>
<organism evidence="2 3">
    <name type="scientific">Athelia psychrophila</name>
    <dbReference type="NCBI Taxonomy" id="1759441"/>
    <lineage>
        <taxon>Eukaryota</taxon>
        <taxon>Fungi</taxon>
        <taxon>Dikarya</taxon>
        <taxon>Basidiomycota</taxon>
        <taxon>Agaricomycotina</taxon>
        <taxon>Agaricomycetes</taxon>
        <taxon>Agaricomycetidae</taxon>
        <taxon>Atheliales</taxon>
        <taxon>Atheliaceae</taxon>
        <taxon>Athelia</taxon>
    </lineage>
</organism>
<evidence type="ECO:0000313" key="3">
    <source>
        <dbReference type="Proteomes" id="UP000076532"/>
    </source>
</evidence>
<dbReference type="EMBL" id="KV417568">
    <property type="protein sequence ID" value="KZP18906.1"/>
    <property type="molecule type" value="Genomic_DNA"/>
</dbReference>
<evidence type="ECO:0000313" key="2">
    <source>
        <dbReference type="EMBL" id="KZP18906.1"/>
    </source>
</evidence>
<feature type="compositionally biased region" description="Basic and acidic residues" evidence="1">
    <location>
        <begin position="82"/>
        <end position="94"/>
    </location>
</feature>
<feature type="region of interest" description="Disordered" evidence="1">
    <location>
        <begin position="1"/>
        <end position="28"/>
    </location>
</feature>
<dbReference type="AlphaFoldDB" id="A0A166HIX6"/>
<protein>
    <submittedName>
        <fullName evidence="2">Uncharacterized protein</fullName>
    </submittedName>
</protein>
<dbReference type="Proteomes" id="UP000076532">
    <property type="component" value="Unassembled WGS sequence"/>
</dbReference>
<sequence>MSDVEADMSSAPAPAPAPRAAPAPAATPARRLTLDSLLHLRPEGTKALAVSTLTTIPFQSHVNTRLMLRKSLVGKVVTLVEAERSEREHKARAGEEDEGKASSYR</sequence>
<accession>A0A166HIX6</accession>
<reference evidence="2 3" key="1">
    <citation type="journal article" date="2016" name="Mol. Biol. Evol.">
        <title>Comparative Genomics of Early-Diverging Mushroom-Forming Fungi Provides Insights into the Origins of Lignocellulose Decay Capabilities.</title>
        <authorList>
            <person name="Nagy L.G."/>
            <person name="Riley R."/>
            <person name="Tritt A."/>
            <person name="Adam C."/>
            <person name="Daum C."/>
            <person name="Floudas D."/>
            <person name="Sun H."/>
            <person name="Yadav J.S."/>
            <person name="Pangilinan J."/>
            <person name="Larsson K.H."/>
            <person name="Matsuura K."/>
            <person name="Barry K."/>
            <person name="Labutti K."/>
            <person name="Kuo R."/>
            <person name="Ohm R.A."/>
            <person name="Bhattacharya S.S."/>
            <person name="Shirouzu T."/>
            <person name="Yoshinaga Y."/>
            <person name="Martin F.M."/>
            <person name="Grigoriev I.V."/>
            <person name="Hibbett D.S."/>
        </authorList>
    </citation>
    <scope>NUCLEOTIDE SEQUENCE [LARGE SCALE GENOMIC DNA]</scope>
    <source>
        <strain evidence="2 3">CBS 109695</strain>
    </source>
</reference>
<proteinExistence type="predicted"/>